<proteinExistence type="predicted"/>
<feature type="region of interest" description="Disordered" evidence="1">
    <location>
        <begin position="218"/>
        <end position="237"/>
    </location>
</feature>
<protein>
    <submittedName>
        <fullName evidence="4">Allophanate hydrolase</fullName>
    </submittedName>
</protein>
<dbReference type="SUPFAM" id="SSF75304">
    <property type="entry name" value="Amidase signature (AS) enzymes"/>
    <property type="match status" value="1"/>
</dbReference>
<dbReference type="Proteomes" id="UP000240739">
    <property type="component" value="Unassembled WGS sequence"/>
</dbReference>
<evidence type="ECO:0000313" key="5">
    <source>
        <dbReference type="Proteomes" id="UP000240739"/>
    </source>
</evidence>
<dbReference type="NCBIfam" id="TIGR02713">
    <property type="entry name" value="allophanate_hyd"/>
    <property type="match status" value="1"/>
</dbReference>
<dbReference type="Gene3D" id="1.20.58.1700">
    <property type="match status" value="1"/>
</dbReference>
<dbReference type="InterPro" id="IPR000120">
    <property type="entry name" value="Amidase"/>
</dbReference>
<dbReference type="NCBIfam" id="NF006043">
    <property type="entry name" value="PRK08186.1"/>
    <property type="match status" value="1"/>
</dbReference>
<comment type="caution">
    <text evidence="4">The sequence shown here is derived from an EMBL/GenBank/DDBJ whole genome shotgun (WGS) entry which is preliminary data.</text>
</comment>
<dbReference type="PANTHER" id="PTHR11895:SF169">
    <property type="entry name" value="GLUTAMYL-TRNA(GLN) AMIDOTRANSFERASE"/>
    <property type="match status" value="1"/>
</dbReference>
<reference evidence="4 5" key="1">
    <citation type="submission" date="2018-03" db="EMBL/GenBank/DDBJ databases">
        <title>Aquarubrobacter algicola gen. nov., sp. nov., a novel actinobacterium isolated from shallow eutrophic lake during the end of cyanobacterial harmful algal blooms.</title>
        <authorList>
            <person name="Chun S.J."/>
        </authorList>
    </citation>
    <scope>NUCLEOTIDE SEQUENCE [LARGE SCALE GENOMIC DNA]</scope>
    <source>
        <strain evidence="4 5">Seoho-28</strain>
    </source>
</reference>
<dbReference type="InterPro" id="IPR036928">
    <property type="entry name" value="AS_sf"/>
</dbReference>
<dbReference type="Gene3D" id="3.90.1300.10">
    <property type="entry name" value="Amidase signature (AS) domain"/>
    <property type="match status" value="1"/>
</dbReference>
<sequence length="580" mass="59327">MIRVRPTDPQAAVAAALDRLEADGGPGPAWISVVPRAEALARAAAVDPTLPLAGVPFAVKDNLDVAGLVTTAGCPGFAYTATATAPAVQRLLDAGAVLVGKTNLDQFATGLVGTRSPYGAPRSALDDRFVSGGSSSGSAVAVADGTVPFALGTDTAGSGRVPAAFNGIVGLKPTRGLVPTRGVVPASRSLDCVSVFARTVGDARAVLDVVAGHDPADPWSRRGAGARGRRPGAGAAGPRLGVPVARQVLEELDPRLHDAWHDAVAHAGRLSAAPLVEVDLTPFLEAAALLYEGPWLAERWLALREPVERGVAGLDPVVAAVVRAGAQRSGTDVFAAVHRLAELRIAADAATADVDVLLLPTAPTVPTPAEVALEPVTVNRRLGRWTNGVNLLDRCALSVPAGLGRDGLPFGVTLVADAFAEDVLTAVGAAWCGEEHPDAGPEPQAGTVELAVVGAHLRGQPLEPQLQELGATFVREARTAPDYRLYALPGGPPLRPGLVREPGTTGPGIELEVVRISLEGVGALLTTIPAPLGLGTVVLDDGRAVAGFLCEAHAAAGARDITDFGGWRAYLASDYLSFSS</sequence>
<gene>
    <name evidence="4" type="primary">atzF</name>
    <name evidence="4" type="ORF">C7Y72_12265</name>
</gene>
<dbReference type="InterPro" id="IPR053844">
    <property type="entry name" value="AH_C"/>
</dbReference>
<dbReference type="EMBL" id="PYYB01000001">
    <property type="protein sequence ID" value="PTL60357.1"/>
    <property type="molecule type" value="Genomic_DNA"/>
</dbReference>
<feature type="domain" description="Amidase" evidence="2">
    <location>
        <begin position="37"/>
        <end position="422"/>
    </location>
</feature>
<dbReference type="InterPro" id="IPR014085">
    <property type="entry name" value="Allophanate_hydrolase"/>
</dbReference>
<dbReference type="Pfam" id="PF21986">
    <property type="entry name" value="AH_C"/>
    <property type="match status" value="1"/>
</dbReference>
<dbReference type="OrthoDB" id="182039at2"/>
<evidence type="ECO:0000313" key="4">
    <source>
        <dbReference type="EMBL" id="PTL60357.1"/>
    </source>
</evidence>
<evidence type="ECO:0000259" key="3">
    <source>
        <dbReference type="Pfam" id="PF21986"/>
    </source>
</evidence>
<dbReference type="Gene3D" id="3.10.490.10">
    <property type="entry name" value="Gamma-glutamyl cyclotransferase-like"/>
    <property type="match status" value="1"/>
</dbReference>
<accession>A0A2T4UM73</accession>
<dbReference type="InterPro" id="IPR023631">
    <property type="entry name" value="Amidase_dom"/>
</dbReference>
<organism evidence="4 5">
    <name type="scientific">Paraconexibacter algicola</name>
    <dbReference type="NCBI Taxonomy" id="2133960"/>
    <lineage>
        <taxon>Bacteria</taxon>
        <taxon>Bacillati</taxon>
        <taxon>Actinomycetota</taxon>
        <taxon>Thermoleophilia</taxon>
        <taxon>Solirubrobacterales</taxon>
        <taxon>Paraconexibacteraceae</taxon>
        <taxon>Paraconexibacter</taxon>
    </lineage>
</organism>
<evidence type="ECO:0000259" key="2">
    <source>
        <dbReference type="Pfam" id="PF01425"/>
    </source>
</evidence>
<evidence type="ECO:0000256" key="1">
    <source>
        <dbReference type="SAM" id="MobiDB-lite"/>
    </source>
</evidence>
<keyword evidence="4" id="KW-0378">Hydrolase</keyword>
<dbReference type="PANTHER" id="PTHR11895">
    <property type="entry name" value="TRANSAMIDASE"/>
    <property type="match status" value="1"/>
</dbReference>
<dbReference type="RefSeq" id="WP_107569002.1">
    <property type="nucleotide sequence ID" value="NZ_PYYB01000001.1"/>
</dbReference>
<keyword evidence="5" id="KW-1185">Reference proteome</keyword>
<dbReference type="GO" id="GO:0016787">
    <property type="term" value="F:hydrolase activity"/>
    <property type="evidence" value="ECO:0007669"/>
    <property type="project" value="UniProtKB-KW"/>
</dbReference>
<feature type="domain" description="Allophanate hydrolase C-terminal" evidence="3">
    <location>
        <begin position="448"/>
        <end position="572"/>
    </location>
</feature>
<dbReference type="Pfam" id="PF01425">
    <property type="entry name" value="Amidase"/>
    <property type="match status" value="1"/>
</dbReference>
<dbReference type="AlphaFoldDB" id="A0A2T4UM73"/>
<name>A0A2T4UM73_9ACTN</name>